<evidence type="ECO:0008006" key="4">
    <source>
        <dbReference type="Google" id="ProtNLM"/>
    </source>
</evidence>
<proteinExistence type="predicted"/>
<feature type="region of interest" description="Disordered" evidence="1">
    <location>
        <begin position="60"/>
        <end position="89"/>
    </location>
</feature>
<protein>
    <recommendedName>
        <fullName evidence="4">DUF5666 domain-containing protein</fullName>
    </recommendedName>
</protein>
<name>A0ABZ1B6C8_9ACTN</name>
<keyword evidence="3" id="KW-1185">Reference proteome</keyword>
<evidence type="ECO:0000313" key="2">
    <source>
        <dbReference type="EMBL" id="WRL66354.1"/>
    </source>
</evidence>
<reference evidence="2 3" key="1">
    <citation type="submission" date="2023-12" db="EMBL/GenBank/DDBJ databases">
        <title>Blastococcus brunescens sp. nov., an actonobacterium isolated from sandstone collected in sahara desert.</title>
        <authorList>
            <person name="Gtari M."/>
            <person name="Ghodhbane F."/>
        </authorList>
    </citation>
    <scope>NUCLEOTIDE SEQUENCE [LARGE SCALE GENOMIC DNA]</scope>
    <source>
        <strain evidence="2 3">BMG 8361</strain>
    </source>
</reference>
<organism evidence="2 3">
    <name type="scientific">Blastococcus brunescens</name>
    <dbReference type="NCBI Taxonomy" id="1564165"/>
    <lineage>
        <taxon>Bacteria</taxon>
        <taxon>Bacillati</taxon>
        <taxon>Actinomycetota</taxon>
        <taxon>Actinomycetes</taxon>
        <taxon>Geodermatophilales</taxon>
        <taxon>Geodermatophilaceae</taxon>
        <taxon>Blastococcus</taxon>
    </lineage>
</organism>
<dbReference type="RefSeq" id="WP_324277668.1">
    <property type="nucleotide sequence ID" value="NZ_CP141261.1"/>
</dbReference>
<dbReference type="EMBL" id="CP141261">
    <property type="protein sequence ID" value="WRL66354.1"/>
    <property type="molecule type" value="Genomic_DNA"/>
</dbReference>
<dbReference type="Proteomes" id="UP001324287">
    <property type="component" value="Chromosome"/>
</dbReference>
<accession>A0ABZ1B6C8</accession>
<evidence type="ECO:0000313" key="3">
    <source>
        <dbReference type="Proteomes" id="UP001324287"/>
    </source>
</evidence>
<sequence>MSSTITGTNPAGRVAGAAVAAALALTGCGGGSVEPAPSAVSAEDLEQVRDEVAALEDRVASLEDRLDDGDPADPPDEAGSPGTADTFFGDPEAAIGREVVVRGEVTELLAATDVASAFRITGDVGEPVAVVSVTPPPAVATGDVVEVSGSAVEVDPDSFEADFGIAADELFDDPEAWLTEADGQVAIAAVRIEVTQATAGG</sequence>
<evidence type="ECO:0000256" key="1">
    <source>
        <dbReference type="SAM" id="MobiDB-lite"/>
    </source>
</evidence>
<gene>
    <name evidence="2" type="ORF">U6N30_13495</name>
</gene>
<feature type="compositionally biased region" description="Acidic residues" evidence="1">
    <location>
        <begin position="65"/>
        <end position="76"/>
    </location>
</feature>